<dbReference type="EMBL" id="HBUF01171240">
    <property type="protein sequence ID" value="CAG6652401.1"/>
    <property type="molecule type" value="Transcribed_RNA"/>
</dbReference>
<dbReference type="AlphaFoldDB" id="A0A8D8YJT9"/>
<dbReference type="EMBL" id="HBUF01379952">
    <property type="protein sequence ID" value="CAG6729849.1"/>
    <property type="molecule type" value="Transcribed_RNA"/>
</dbReference>
<sequence>MSTRQIGQRLLDESHWSTHSTWNRCIQGRRLTSSESSNSLKQMPGTLLNVELLNTAYLTSSESSNSLKQMVHFSTLSSSSGSSLGLRMLLYLCGNVVRSMTSCVAPRLICCKRRCSTMRI</sequence>
<proteinExistence type="predicted"/>
<protein>
    <submittedName>
        <fullName evidence="1">Uncharacterized protein</fullName>
    </submittedName>
</protein>
<evidence type="ECO:0000313" key="1">
    <source>
        <dbReference type="EMBL" id="CAG6729849.1"/>
    </source>
</evidence>
<organism evidence="1">
    <name type="scientific">Cacopsylla melanoneura</name>
    <dbReference type="NCBI Taxonomy" id="428564"/>
    <lineage>
        <taxon>Eukaryota</taxon>
        <taxon>Metazoa</taxon>
        <taxon>Ecdysozoa</taxon>
        <taxon>Arthropoda</taxon>
        <taxon>Hexapoda</taxon>
        <taxon>Insecta</taxon>
        <taxon>Pterygota</taxon>
        <taxon>Neoptera</taxon>
        <taxon>Paraneoptera</taxon>
        <taxon>Hemiptera</taxon>
        <taxon>Sternorrhyncha</taxon>
        <taxon>Psylloidea</taxon>
        <taxon>Psyllidae</taxon>
        <taxon>Psyllinae</taxon>
        <taxon>Cacopsylla</taxon>
    </lineage>
</organism>
<reference evidence="1" key="1">
    <citation type="submission" date="2021-05" db="EMBL/GenBank/DDBJ databases">
        <authorList>
            <person name="Alioto T."/>
            <person name="Alioto T."/>
            <person name="Gomez Garrido J."/>
        </authorList>
    </citation>
    <scope>NUCLEOTIDE SEQUENCE</scope>
</reference>
<accession>A0A8D8YJT9</accession>
<name>A0A8D8YJT9_9HEMI</name>